<keyword evidence="3" id="KW-0268">Exocytosis</keyword>
<evidence type="ECO:0000313" key="7">
    <source>
        <dbReference type="EMBL" id="CAC5381375.1"/>
    </source>
</evidence>
<evidence type="ECO:0000256" key="2">
    <source>
        <dbReference type="ARBA" id="ARBA00022448"/>
    </source>
</evidence>
<dbReference type="InterPro" id="IPR019160">
    <property type="entry name" value="Sec3_CC"/>
</dbReference>
<organism evidence="7 8">
    <name type="scientific">Mytilus coruscus</name>
    <name type="common">Sea mussel</name>
    <dbReference type="NCBI Taxonomy" id="42192"/>
    <lineage>
        <taxon>Eukaryota</taxon>
        <taxon>Metazoa</taxon>
        <taxon>Spiralia</taxon>
        <taxon>Lophotrochozoa</taxon>
        <taxon>Mollusca</taxon>
        <taxon>Bivalvia</taxon>
        <taxon>Autobranchia</taxon>
        <taxon>Pteriomorphia</taxon>
        <taxon>Mytilida</taxon>
        <taxon>Mytiloidea</taxon>
        <taxon>Mytilidae</taxon>
        <taxon>Mytilinae</taxon>
        <taxon>Mytilus</taxon>
    </lineage>
</organism>
<evidence type="ECO:0000313" key="8">
    <source>
        <dbReference type="Proteomes" id="UP000507470"/>
    </source>
</evidence>
<dbReference type="GO" id="GO:0006887">
    <property type="term" value="P:exocytosis"/>
    <property type="evidence" value="ECO:0007669"/>
    <property type="project" value="UniProtKB-KW"/>
</dbReference>
<evidence type="ECO:0000256" key="5">
    <source>
        <dbReference type="SAM" id="Coils"/>
    </source>
</evidence>
<dbReference type="PANTHER" id="PTHR16092:SF14">
    <property type="entry name" value="EXOCYST COMPLEX COMPONENT 1 ISOFORM X1"/>
    <property type="match status" value="1"/>
</dbReference>
<evidence type="ECO:0000256" key="3">
    <source>
        <dbReference type="ARBA" id="ARBA00022483"/>
    </source>
</evidence>
<feature type="coiled-coil region" evidence="5">
    <location>
        <begin position="230"/>
        <end position="257"/>
    </location>
</feature>
<dbReference type="Pfam" id="PF20654">
    <property type="entry name" value="Sec3_C-term"/>
    <property type="match status" value="1"/>
</dbReference>
<dbReference type="PANTHER" id="PTHR16092">
    <property type="entry name" value="SEC3/SYNTAXIN-RELATED"/>
    <property type="match status" value="1"/>
</dbReference>
<keyword evidence="4 5" id="KW-0175">Coiled coil</keyword>
<evidence type="ECO:0000256" key="1">
    <source>
        <dbReference type="ARBA" id="ARBA00006518"/>
    </source>
</evidence>
<dbReference type="Pfam" id="PF15277">
    <property type="entry name" value="Sec3-PIP2_bind"/>
    <property type="match status" value="1"/>
</dbReference>
<evidence type="ECO:0000259" key="6">
    <source>
        <dbReference type="SMART" id="SM01313"/>
    </source>
</evidence>
<dbReference type="Pfam" id="PF09763">
    <property type="entry name" value="Sec3_CC"/>
    <property type="match status" value="1"/>
</dbReference>
<keyword evidence="8" id="KW-1185">Reference proteome</keyword>
<dbReference type="Gene3D" id="2.30.29.90">
    <property type="match status" value="1"/>
</dbReference>
<feature type="domain" description="Exocyst complex component Sec3 PIP2-binding N-terminal" evidence="6">
    <location>
        <begin position="31"/>
        <end position="123"/>
    </location>
</feature>
<proteinExistence type="inferred from homology"/>
<dbReference type="Proteomes" id="UP000507470">
    <property type="component" value="Unassembled WGS sequence"/>
</dbReference>
<dbReference type="InterPro" id="IPR048628">
    <property type="entry name" value="Sec3_C"/>
</dbReference>
<dbReference type="InterPro" id="IPR028258">
    <property type="entry name" value="Sec3-PIP2_bind"/>
</dbReference>
<name>A0A6J8BBQ6_MYTCO</name>
<dbReference type="AlphaFoldDB" id="A0A6J8BBQ6"/>
<dbReference type="GO" id="GO:0005886">
    <property type="term" value="C:plasma membrane"/>
    <property type="evidence" value="ECO:0007669"/>
    <property type="project" value="TreeGrafter"/>
</dbReference>
<sequence>MTAIKHTLHRDVFLPNDEQLVAFVHVTKVGRKKKNSFLCAVLSTDITPIQPRVYQVKKADKGESYKKKLSWLLRELKTVDGKSTNKETAEFDLHFEKIFKWSASSVAEKESFLSCLWKLSQRYLIQKADFVNVPRHLLQEVSRPTERVTQAADDIEVLQEDYQALSSKEESDLDQLMSECQAAISNAEVFSENLSKQLSVLDGANIHSIMGSEDQVLNLMRLLDDGINQAESIEGKLESYDNILQNVKEQMEVMKDKDTLIKVRNRNHQKLLEELDNVVTQLDLDTRHLKALQDGELSTPNGIYECTVAALALHKCVNINIHPALTKMAAVEEQQKKFTKFAASFAKRLAHHLNNLFIHQGNEMGETLSRQAAEYKLTPHHTRHRDLTPYADLMAWLKAADSKTFTDLSKVYTESLSKLYKKEVLDFIEFSKQRLTTIPDRVKLGAQAASMLSGSSTSLQRFEASRKRSGSMQSVDSGSVSFHGSDADIASRHFFDQVLDKLLSELEPFCLAEQDFCVRFFHLIGDPMKDEKEQVNEEEAETGDIWMQRKEIPVIEVEHVAKEYFMENLGEGLYQKRRTVLMRQINEEVRKMMGELFTNLEEELEGFIFYADKLDGFYSMYMLVRMSQHVNNAQDAGSFLSVTFASCLVKIKRNFDKFIQNQIAAIEDYKVQKKSRCGIIGFVHNFGEFASQAESIFKGSDRHTHLDKSYSALVKVVFQQIDRVSTEHGKTPREVVMLENFHHMFSVLSQLKIPCLDGDRKEAKQVYQDNLSVYTTNLLGRPLEKIQVFFEGVESKIASGVKPEEVGYQLAFSKQELRKVIKEYSGKEVKKGLDHVYKKVEKHLCEEENLLQVVWFSMQEEFIKQIKHYEDLINKCYPDSDGDIGSRHFFDQVLDKLLSELEPFCLAEQDFCVRFFHLIGDQMKDGSLKYELKEIWCKVK</sequence>
<dbReference type="GO" id="GO:0005546">
    <property type="term" value="F:phosphatidylinositol-4,5-bisphosphate binding"/>
    <property type="evidence" value="ECO:0007669"/>
    <property type="project" value="TreeGrafter"/>
</dbReference>
<dbReference type="GO" id="GO:0000145">
    <property type="term" value="C:exocyst"/>
    <property type="evidence" value="ECO:0007669"/>
    <property type="project" value="InterPro"/>
</dbReference>
<dbReference type="SMART" id="SM01313">
    <property type="entry name" value="Sec3-PIP2_bind"/>
    <property type="match status" value="1"/>
</dbReference>
<protein>
    <submittedName>
        <fullName evidence="7">EXOC1</fullName>
    </submittedName>
</protein>
<comment type="similarity">
    <text evidence="1">Belongs to the SEC3 family.</text>
</comment>
<keyword evidence="2" id="KW-0813">Transport</keyword>
<accession>A0A6J8BBQ6</accession>
<dbReference type="EMBL" id="CACVKT020003052">
    <property type="protein sequence ID" value="CAC5381375.1"/>
    <property type="molecule type" value="Genomic_DNA"/>
</dbReference>
<dbReference type="OrthoDB" id="27109at2759"/>
<evidence type="ECO:0000256" key="4">
    <source>
        <dbReference type="ARBA" id="ARBA00023054"/>
    </source>
</evidence>
<gene>
    <name evidence="7" type="ORF">MCOR_17251</name>
</gene>
<reference evidence="7 8" key="1">
    <citation type="submission" date="2020-06" db="EMBL/GenBank/DDBJ databases">
        <authorList>
            <person name="Li R."/>
            <person name="Bekaert M."/>
        </authorList>
    </citation>
    <scope>NUCLEOTIDE SEQUENCE [LARGE SCALE GENOMIC DNA]</scope>
    <source>
        <strain evidence="8">wild</strain>
    </source>
</reference>
<dbReference type="CDD" id="cd14683">
    <property type="entry name" value="PH-EXOC1"/>
    <property type="match status" value="1"/>
</dbReference>
<dbReference type="GO" id="GO:0006893">
    <property type="term" value="P:Golgi to plasma membrane transport"/>
    <property type="evidence" value="ECO:0007669"/>
    <property type="project" value="TreeGrafter"/>
</dbReference>